<dbReference type="OrthoDB" id="9788098at2"/>
<dbReference type="Pfam" id="PF07729">
    <property type="entry name" value="FCD"/>
    <property type="match status" value="1"/>
</dbReference>
<keyword evidence="1" id="KW-0805">Transcription regulation</keyword>
<dbReference type="Proteomes" id="UP000008130">
    <property type="component" value="Chromosome"/>
</dbReference>
<dbReference type="Gene3D" id="1.10.10.10">
    <property type="entry name" value="Winged helix-like DNA-binding domain superfamily/Winged helix DNA-binding domain"/>
    <property type="match status" value="1"/>
</dbReference>
<dbReference type="SUPFAM" id="SSF48008">
    <property type="entry name" value="GntR ligand-binding domain-like"/>
    <property type="match status" value="1"/>
</dbReference>
<dbReference type="PANTHER" id="PTHR43537">
    <property type="entry name" value="TRANSCRIPTIONAL REGULATOR, GNTR FAMILY"/>
    <property type="match status" value="1"/>
</dbReference>
<dbReference type="SMART" id="SM00345">
    <property type="entry name" value="HTH_GNTR"/>
    <property type="match status" value="1"/>
</dbReference>
<accession>F2J2K2</accession>
<evidence type="ECO:0000256" key="1">
    <source>
        <dbReference type="ARBA" id="ARBA00023015"/>
    </source>
</evidence>
<protein>
    <submittedName>
        <fullName evidence="5">GntR-family transcriptional regulator</fullName>
    </submittedName>
</protein>
<dbReference type="PATRIC" id="fig|991905.3.peg.2554"/>
<dbReference type="CDD" id="cd07377">
    <property type="entry name" value="WHTH_GntR"/>
    <property type="match status" value="1"/>
</dbReference>
<dbReference type="InterPro" id="IPR036388">
    <property type="entry name" value="WH-like_DNA-bd_sf"/>
</dbReference>
<evidence type="ECO:0000313" key="5">
    <source>
        <dbReference type="EMBL" id="ADZ70916.1"/>
    </source>
</evidence>
<evidence type="ECO:0000256" key="3">
    <source>
        <dbReference type="ARBA" id="ARBA00023163"/>
    </source>
</evidence>
<dbReference type="AlphaFoldDB" id="F2J2K2"/>
<keyword evidence="3" id="KW-0804">Transcription</keyword>
<dbReference type="InterPro" id="IPR008920">
    <property type="entry name" value="TF_FadR/GntR_C"/>
</dbReference>
<reference evidence="5 6" key="1">
    <citation type="journal article" date="2011" name="J. Bacteriol.">
        <title>Complete genome sequence of Polymorphum gilvum SL003B-26A1T, a crude oil-degrading bacterium from oil-polluted saline soil.</title>
        <authorList>
            <person name="Li S.G."/>
            <person name="Tang Y.Q."/>
            <person name="Nie Y."/>
            <person name="Cai M."/>
            <person name="Wu X.L."/>
        </authorList>
    </citation>
    <scope>NUCLEOTIDE SEQUENCE [LARGE SCALE GENOMIC DNA]</scope>
    <source>
        <strain evidence="6">LMG 25793 / CGMCC 1.9160 / SL003B-26A1</strain>
    </source>
</reference>
<dbReference type="InterPro" id="IPR036390">
    <property type="entry name" value="WH_DNA-bd_sf"/>
</dbReference>
<proteinExistence type="predicted"/>
<keyword evidence="6" id="KW-1185">Reference proteome</keyword>
<evidence type="ECO:0000313" key="6">
    <source>
        <dbReference type="Proteomes" id="UP000008130"/>
    </source>
</evidence>
<dbReference type="EMBL" id="CP002568">
    <property type="protein sequence ID" value="ADZ70916.1"/>
    <property type="molecule type" value="Genomic_DNA"/>
</dbReference>
<dbReference type="GO" id="GO:0003677">
    <property type="term" value="F:DNA binding"/>
    <property type="evidence" value="ECO:0007669"/>
    <property type="project" value="UniProtKB-KW"/>
</dbReference>
<feature type="domain" description="HTH gntR-type" evidence="4">
    <location>
        <begin position="20"/>
        <end position="87"/>
    </location>
</feature>
<gene>
    <name evidence="5" type="ordered locus">SL003B_2492</name>
</gene>
<evidence type="ECO:0000256" key="2">
    <source>
        <dbReference type="ARBA" id="ARBA00023125"/>
    </source>
</evidence>
<dbReference type="PANTHER" id="PTHR43537:SF6">
    <property type="entry name" value="HTH-TYPE TRANSCRIPTIONAL REPRESSOR RSPR"/>
    <property type="match status" value="1"/>
</dbReference>
<keyword evidence="2" id="KW-0238">DNA-binding</keyword>
<dbReference type="InterPro" id="IPR011711">
    <property type="entry name" value="GntR_C"/>
</dbReference>
<name>F2J2K2_POLGS</name>
<sequence>MKIELDLETLTEDPASRRQASFGNRVYRTLKQAIVQLQLRPGNSLSEADVARKLGVSRQPVREAFIKLADVGLVQVRPQRGTFVELISRKEVENARFIREAIEVALVRKAALEASPASIDAFKGLLRRQEAAAAAGQHSEFLQLDERFHEAIADSVDCRRAWLVVEDLKVQMDRVRFLSLPAATPMATLVAQHADIVAAIEAHDPDAAAAAMSGHLREILTSLPRIAEDFSDLFDD</sequence>
<dbReference type="KEGG" id="pgv:SL003B_2492"/>
<dbReference type="GO" id="GO:0003700">
    <property type="term" value="F:DNA-binding transcription factor activity"/>
    <property type="evidence" value="ECO:0007669"/>
    <property type="project" value="InterPro"/>
</dbReference>
<dbReference type="InterPro" id="IPR000524">
    <property type="entry name" value="Tscrpt_reg_HTH_GntR"/>
</dbReference>
<dbReference type="SMART" id="SM00895">
    <property type="entry name" value="FCD"/>
    <property type="match status" value="1"/>
</dbReference>
<dbReference type="SUPFAM" id="SSF46785">
    <property type="entry name" value="Winged helix' DNA-binding domain"/>
    <property type="match status" value="1"/>
</dbReference>
<dbReference type="RefSeq" id="WP_013653230.1">
    <property type="nucleotide sequence ID" value="NC_015259.1"/>
</dbReference>
<organism evidence="5 6">
    <name type="scientific">Polymorphum gilvum (strain LMG 25793 / CGMCC 1.9160 / SL003B-26A1)</name>
    <dbReference type="NCBI Taxonomy" id="991905"/>
    <lineage>
        <taxon>Bacteria</taxon>
        <taxon>Pseudomonadati</taxon>
        <taxon>Pseudomonadota</taxon>
        <taxon>Alphaproteobacteria</taxon>
        <taxon>Rhodobacterales</taxon>
        <taxon>Paracoccaceae</taxon>
        <taxon>Polymorphum</taxon>
    </lineage>
</organism>
<evidence type="ECO:0000259" key="4">
    <source>
        <dbReference type="PROSITE" id="PS50949"/>
    </source>
</evidence>
<dbReference type="eggNOG" id="COG1802">
    <property type="taxonomic scope" value="Bacteria"/>
</dbReference>
<dbReference type="Gene3D" id="1.20.120.530">
    <property type="entry name" value="GntR ligand-binding domain-like"/>
    <property type="match status" value="1"/>
</dbReference>
<dbReference type="HOGENOM" id="CLU_017584_5_2_5"/>
<dbReference type="PROSITE" id="PS50949">
    <property type="entry name" value="HTH_GNTR"/>
    <property type="match status" value="1"/>
</dbReference>
<dbReference type="Pfam" id="PF00392">
    <property type="entry name" value="GntR"/>
    <property type="match status" value="1"/>
</dbReference>
<dbReference type="STRING" id="991905.SL003B_2492"/>